<evidence type="ECO:0000313" key="1">
    <source>
        <dbReference type="EMBL" id="CAE8724619.1"/>
    </source>
</evidence>
<name>A0A813LDN7_POLGL</name>
<reference evidence="1" key="1">
    <citation type="submission" date="2021-02" db="EMBL/GenBank/DDBJ databases">
        <authorList>
            <person name="Dougan E. K."/>
            <person name="Rhodes N."/>
            <person name="Thang M."/>
            <person name="Chan C."/>
        </authorList>
    </citation>
    <scope>NUCLEOTIDE SEQUENCE</scope>
</reference>
<dbReference type="AlphaFoldDB" id="A0A813LDN7"/>
<proteinExistence type="predicted"/>
<protein>
    <submittedName>
        <fullName evidence="1">Uncharacterized protein</fullName>
    </submittedName>
</protein>
<sequence>AQSFSNLVWALGTLVIQPGPLIYAASSRCLLKLHTSDAQEIANTVWALARLDFIGRPLC</sequence>
<dbReference type="EMBL" id="CAJNNW010034924">
    <property type="protein sequence ID" value="CAE8724619.1"/>
    <property type="molecule type" value="Genomic_DNA"/>
</dbReference>
<feature type="non-terminal residue" evidence="1">
    <location>
        <position position="1"/>
    </location>
</feature>
<comment type="caution">
    <text evidence="1">The sequence shown here is derived from an EMBL/GenBank/DDBJ whole genome shotgun (WGS) entry which is preliminary data.</text>
</comment>
<organism evidence="1 2">
    <name type="scientific">Polarella glacialis</name>
    <name type="common">Dinoflagellate</name>
    <dbReference type="NCBI Taxonomy" id="89957"/>
    <lineage>
        <taxon>Eukaryota</taxon>
        <taxon>Sar</taxon>
        <taxon>Alveolata</taxon>
        <taxon>Dinophyceae</taxon>
        <taxon>Suessiales</taxon>
        <taxon>Suessiaceae</taxon>
        <taxon>Polarella</taxon>
    </lineage>
</organism>
<evidence type="ECO:0000313" key="2">
    <source>
        <dbReference type="Proteomes" id="UP000626109"/>
    </source>
</evidence>
<gene>
    <name evidence="1" type="ORF">PGLA2088_LOCUS43788</name>
</gene>
<dbReference type="Proteomes" id="UP000626109">
    <property type="component" value="Unassembled WGS sequence"/>
</dbReference>
<accession>A0A813LDN7</accession>
<feature type="non-terminal residue" evidence="1">
    <location>
        <position position="59"/>
    </location>
</feature>